<gene>
    <name evidence="3" type="ORF">LSAA_6224</name>
</gene>
<keyword evidence="1" id="KW-0853">WD repeat</keyword>
<dbReference type="Proteomes" id="UP000675881">
    <property type="component" value="Chromosome 2"/>
</dbReference>
<name>A0A7R8H5D4_LEPSM</name>
<dbReference type="Gene3D" id="2.130.10.10">
    <property type="entry name" value="YVTN repeat-like/Quinoprotein amine dehydrogenase"/>
    <property type="match status" value="1"/>
</dbReference>
<dbReference type="SUPFAM" id="SSF50978">
    <property type="entry name" value="WD40 repeat-like"/>
    <property type="match status" value="1"/>
</dbReference>
<dbReference type="Pfam" id="PF00400">
    <property type="entry name" value="WD40"/>
    <property type="match status" value="2"/>
</dbReference>
<dbReference type="PROSITE" id="PS00678">
    <property type="entry name" value="WD_REPEATS_1"/>
    <property type="match status" value="1"/>
</dbReference>
<dbReference type="PROSITE" id="PS50082">
    <property type="entry name" value="WD_REPEATS_2"/>
    <property type="match status" value="1"/>
</dbReference>
<dbReference type="InterPro" id="IPR015943">
    <property type="entry name" value="WD40/YVTN_repeat-like_dom_sf"/>
</dbReference>
<dbReference type="InterPro" id="IPR019775">
    <property type="entry name" value="WD40_repeat_CS"/>
</dbReference>
<protein>
    <submittedName>
        <fullName evidence="3">(salmon louse) hypothetical protein</fullName>
    </submittedName>
</protein>
<evidence type="ECO:0000256" key="1">
    <source>
        <dbReference type="ARBA" id="ARBA00022574"/>
    </source>
</evidence>
<organism evidence="3 4">
    <name type="scientific">Lepeophtheirus salmonis</name>
    <name type="common">Salmon louse</name>
    <name type="synonym">Caligus salmonis</name>
    <dbReference type="NCBI Taxonomy" id="72036"/>
    <lineage>
        <taxon>Eukaryota</taxon>
        <taxon>Metazoa</taxon>
        <taxon>Ecdysozoa</taxon>
        <taxon>Arthropoda</taxon>
        <taxon>Crustacea</taxon>
        <taxon>Multicrustacea</taxon>
        <taxon>Hexanauplia</taxon>
        <taxon>Copepoda</taxon>
        <taxon>Siphonostomatoida</taxon>
        <taxon>Caligidae</taxon>
        <taxon>Lepeophtheirus</taxon>
    </lineage>
</organism>
<dbReference type="InterPro" id="IPR001680">
    <property type="entry name" value="WD40_rpt"/>
</dbReference>
<evidence type="ECO:0000313" key="3">
    <source>
        <dbReference type="EMBL" id="CAF2876691.1"/>
    </source>
</evidence>
<dbReference type="OrthoDB" id="10265988at2759"/>
<sequence>MEFARCPHKKYFHSSSSSVLYFKKSTNSSSLLHANGGGGGVSSEFSVKYPPYTSSIMATSVWLCSNDKSPYKTHPSENLGRIDILSSLASAGCFHIVIESLQHGTRNKTTTTFSLDMNRTSIIDVTVDDDLNIFALAMSVITGRTHVMSCSLFTEGRSRWIHRFTDNGFLPGSLTCIAAGHRLVALGCRDGKIRLYESLQQFKYDMTIGIANILPNGSLVLSKILHGHVSRIRAVDAQGNKAISGSDDRSVKLWNLSKPPGNNVGENEDDLFERPLMTMTGHSGPVTGVQLAYPWALSSSGCTVRLWNVDNGNCHRLLRHESSPVTAFTWMSTFRAVATVDGDGIFRCFNLEEESDDLVSEQEILEPSTLLPSPLKVSISKGVQR</sequence>
<keyword evidence="2" id="KW-0677">Repeat</keyword>
<proteinExistence type="predicted"/>
<dbReference type="PROSITE" id="PS50294">
    <property type="entry name" value="WD_REPEATS_REGION"/>
    <property type="match status" value="1"/>
</dbReference>
<dbReference type="AlphaFoldDB" id="A0A7R8H5D4"/>
<dbReference type="PANTHER" id="PTHR19848:SF8">
    <property type="entry name" value="F-BOX AND WD REPEAT DOMAIN CONTAINING 7"/>
    <property type="match status" value="1"/>
</dbReference>
<dbReference type="EMBL" id="HG994581">
    <property type="protein sequence ID" value="CAF2876691.1"/>
    <property type="molecule type" value="Genomic_DNA"/>
</dbReference>
<evidence type="ECO:0000313" key="4">
    <source>
        <dbReference type="Proteomes" id="UP000675881"/>
    </source>
</evidence>
<dbReference type="SMART" id="SM00320">
    <property type="entry name" value="WD40"/>
    <property type="match status" value="4"/>
</dbReference>
<evidence type="ECO:0000256" key="2">
    <source>
        <dbReference type="ARBA" id="ARBA00022737"/>
    </source>
</evidence>
<keyword evidence="4" id="KW-1185">Reference proteome</keyword>
<dbReference type="InterPro" id="IPR036322">
    <property type="entry name" value="WD40_repeat_dom_sf"/>
</dbReference>
<reference evidence="3" key="1">
    <citation type="submission" date="2021-02" db="EMBL/GenBank/DDBJ databases">
        <authorList>
            <person name="Bekaert M."/>
        </authorList>
    </citation>
    <scope>NUCLEOTIDE SEQUENCE</scope>
    <source>
        <strain evidence="3">IoA-00</strain>
    </source>
</reference>
<accession>A0A7R8H5D4</accession>
<dbReference type="PANTHER" id="PTHR19848">
    <property type="entry name" value="WD40 REPEAT PROTEIN"/>
    <property type="match status" value="1"/>
</dbReference>